<evidence type="ECO:0000313" key="9">
    <source>
        <dbReference type="EMBL" id="SCS36125.1"/>
    </source>
</evidence>
<evidence type="ECO:0000256" key="4">
    <source>
        <dbReference type="ARBA" id="ARBA00022692"/>
    </source>
</evidence>
<dbReference type="AlphaFoldDB" id="A0A1D4IXK8"/>
<feature type="transmembrane region" description="Helical" evidence="8">
    <location>
        <begin position="422"/>
        <end position="447"/>
    </location>
</feature>
<reference evidence="10 12" key="1">
    <citation type="submission" date="2016-09" db="EMBL/GenBank/DDBJ databases">
        <authorList>
            <consortium name="Pathogen Informatics"/>
        </authorList>
    </citation>
    <scope>NUCLEOTIDE SEQUENCE [LARGE SCALE GENOMIC DNA]</scope>
    <source>
        <strain evidence="10 12">82B</strain>
    </source>
</reference>
<feature type="transmembrane region" description="Helical" evidence="8">
    <location>
        <begin position="49"/>
        <end position="71"/>
    </location>
</feature>
<dbReference type="SUPFAM" id="SSF103473">
    <property type="entry name" value="MFS general substrate transporter"/>
    <property type="match status" value="1"/>
</dbReference>
<sequence>MVSMTTKRNQDKHAKFEEIGTPKLKFKEKLSYGLGDLGNGMMFDMGQIYLLKFFTDILGISAFYGGLVFLVSKIFDAFVDTGVGTYVDSRTNIGKRGKFRPFILFGTVPLAICTVLSFISPNLDQSGKIIWAFATYMLFNAAYSIVNIPYGSLSASMTVNSEDRTQLSVYRNLGSQGALFVAGIVVIPMVNQFPNHALGYPIAVGLLAAVGVILHLICYKNVKERHVIQRPKTKGMGKQAFISLVKNSAFAILATYTLLTIMATFLKQSSQLYYFQYVMDAPNLVGFVSTLNFVILIPGLYITTLLSKKVGKKMTAVIGIGGFIVCEVLNYLFFGDDITTFLVVNTISSFFLVIPNTVAWAFIADVVEYGQWKSGIRSEGITYSSYSFTRKISQALAGFIPGLALTMIGYKPNVAQSAETLAGLKVLFFAVPAIGCLIALFIFLFGYPLTDKRHKQIVKELALREEI</sequence>
<proteinExistence type="predicted"/>
<reference evidence="9 11" key="2">
    <citation type="submission" date="2016-09" db="EMBL/GenBank/DDBJ databases">
        <authorList>
            <consortium name="Pathogen Informatics"/>
            <person name="Sun Q."/>
            <person name="Inoue M."/>
        </authorList>
    </citation>
    <scope>NUCLEOTIDE SEQUENCE [LARGE SCALE GENOMIC DNA]</scope>
    <source>
        <strain evidence="9 11">82C</strain>
    </source>
</reference>
<dbReference type="Gene3D" id="1.20.1250.20">
    <property type="entry name" value="MFS general substrate transporter like domains"/>
    <property type="match status" value="2"/>
</dbReference>
<dbReference type="Proteomes" id="UP000095768">
    <property type="component" value="Unassembled WGS sequence"/>
</dbReference>
<keyword evidence="7 8" id="KW-0472">Membrane</keyword>
<feature type="transmembrane region" description="Helical" evidence="8">
    <location>
        <begin position="284"/>
        <end position="302"/>
    </location>
</feature>
<feature type="transmembrane region" description="Helical" evidence="8">
    <location>
        <begin position="129"/>
        <end position="148"/>
    </location>
</feature>
<dbReference type="CDD" id="cd17332">
    <property type="entry name" value="MFS_MelB_like"/>
    <property type="match status" value="1"/>
</dbReference>
<evidence type="ECO:0000256" key="3">
    <source>
        <dbReference type="ARBA" id="ARBA00022475"/>
    </source>
</evidence>
<organism evidence="10 12">
    <name type="scientific">Staphylococcus caeli</name>
    <dbReference type="NCBI Taxonomy" id="2201815"/>
    <lineage>
        <taxon>Bacteria</taxon>
        <taxon>Bacillati</taxon>
        <taxon>Bacillota</taxon>
        <taxon>Bacilli</taxon>
        <taxon>Bacillales</taxon>
        <taxon>Staphylococcaceae</taxon>
        <taxon>Staphylococcus</taxon>
    </lineage>
</organism>
<gene>
    <name evidence="10" type="primary">gph_2</name>
    <name evidence="10" type="ORF">SAMEA2297795_00649</name>
    <name evidence="9" type="ORF">SAMEA2297796_00325</name>
</gene>
<evidence type="ECO:0000256" key="7">
    <source>
        <dbReference type="ARBA" id="ARBA00023136"/>
    </source>
</evidence>
<evidence type="ECO:0000256" key="2">
    <source>
        <dbReference type="ARBA" id="ARBA00022448"/>
    </source>
</evidence>
<evidence type="ECO:0000313" key="12">
    <source>
        <dbReference type="Proteomes" id="UP000095768"/>
    </source>
</evidence>
<dbReference type="GO" id="GO:0006814">
    <property type="term" value="P:sodium ion transport"/>
    <property type="evidence" value="ECO:0007669"/>
    <property type="project" value="InterPro"/>
</dbReference>
<keyword evidence="6 8" id="KW-1133">Transmembrane helix</keyword>
<evidence type="ECO:0000313" key="10">
    <source>
        <dbReference type="EMBL" id="SCS54076.1"/>
    </source>
</evidence>
<feature type="transmembrane region" description="Helical" evidence="8">
    <location>
        <begin position="169"/>
        <end position="191"/>
    </location>
</feature>
<dbReference type="OrthoDB" id="9764596at2"/>
<feature type="transmembrane region" description="Helical" evidence="8">
    <location>
        <begin position="392"/>
        <end position="410"/>
    </location>
</feature>
<evidence type="ECO:0000256" key="8">
    <source>
        <dbReference type="SAM" id="Phobius"/>
    </source>
</evidence>
<dbReference type="InterPro" id="IPR001927">
    <property type="entry name" value="Na/Gal_symport"/>
</dbReference>
<keyword evidence="4 8" id="KW-0812">Transmembrane</keyword>
<comment type="subcellular location">
    <subcellularLocation>
        <location evidence="1">Cell membrane</location>
        <topology evidence="1">Multi-pass membrane protein</topology>
    </subcellularLocation>
</comment>
<feature type="transmembrane region" description="Helical" evidence="8">
    <location>
        <begin position="197"/>
        <end position="219"/>
    </location>
</feature>
<dbReference type="NCBIfam" id="TIGR00792">
    <property type="entry name" value="gph"/>
    <property type="match status" value="1"/>
</dbReference>
<feature type="transmembrane region" description="Helical" evidence="8">
    <location>
        <begin position="340"/>
        <end position="363"/>
    </location>
</feature>
<feature type="transmembrane region" description="Helical" evidence="8">
    <location>
        <begin position="314"/>
        <end position="334"/>
    </location>
</feature>
<feature type="transmembrane region" description="Helical" evidence="8">
    <location>
        <begin position="240"/>
        <end position="264"/>
    </location>
</feature>
<protein>
    <submittedName>
        <fullName evidence="10">Sugar (Glycoside-Pentoside-Hexuronide) transporter</fullName>
    </submittedName>
</protein>
<keyword evidence="11" id="KW-1185">Reference proteome</keyword>
<dbReference type="GO" id="GO:0008643">
    <property type="term" value="P:carbohydrate transport"/>
    <property type="evidence" value="ECO:0007669"/>
    <property type="project" value="InterPro"/>
</dbReference>
<evidence type="ECO:0000256" key="5">
    <source>
        <dbReference type="ARBA" id="ARBA00022847"/>
    </source>
</evidence>
<keyword evidence="2" id="KW-0813">Transport</keyword>
<dbReference type="Proteomes" id="UP000095412">
    <property type="component" value="Unassembled WGS sequence"/>
</dbReference>
<keyword evidence="3" id="KW-1003">Cell membrane</keyword>
<dbReference type="PROSITE" id="PS00872">
    <property type="entry name" value="NA_GALACTOSIDE_SYMP"/>
    <property type="match status" value="1"/>
</dbReference>
<dbReference type="GO" id="GO:0005886">
    <property type="term" value="C:plasma membrane"/>
    <property type="evidence" value="ECO:0007669"/>
    <property type="project" value="UniProtKB-SubCell"/>
</dbReference>
<dbReference type="InterPro" id="IPR018043">
    <property type="entry name" value="Na/Gal_symport_CS"/>
</dbReference>
<dbReference type="InterPro" id="IPR039672">
    <property type="entry name" value="MFS_2"/>
</dbReference>
<keyword evidence="5" id="KW-0769">Symport</keyword>
<dbReference type="EMBL" id="FMPI01000002">
    <property type="protein sequence ID" value="SCS36125.1"/>
    <property type="molecule type" value="Genomic_DNA"/>
</dbReference>
<dbReference type="PANTHER" id="PTHR11328">
    <property type="entry name" value="MAJOR FACILITATOR SUPERFAMILY DOMAIN-CONTAINING PROTEIN"/>
    <property type="match status" value="1"/>
</dbReference>
<dbReference type="PANTHER" id="PTHR11328:SF24">
    <property type="entry name" value="MAJOR FACILITATOR SUPERFAMILY (MFS) PROFILE DOMAIN-CONTAINING PROTEIN"/>
    <property type="match status" value="1"/>
</dbReference>
<accession>A0A1D4IXK8</accession>
<evidence type="ECO:0000313" key="11">
    <source>
        <dbReference type="Proteomes" id="UP000095412"/>
    </source>
</evidence>
<dbReference type="Pfam" id="PF13347">
    <property type="entry name" value="MFS_2"/>
    <property type="match status" value="1"/>
</dbReference>
<dbReference type="InterPro" id="IPR036259">
    <property type="entry name" value="MFS_trans_sf"/>
</dbReference>
<evidence type="ECO:0000256" key="6">
    <source>
        <dbReference type="ARBA" id="ARBA00022989"/>
    </source>
</evidence>
<name>A0A1D4IXK8_9STAP</name>
<evidence type="ECO:0000256" key="1">
    <source>
        <dbReference type="ARBA" id="ARBA00004651"/>
    </source>
</evidence>
<dbReference type="RefSeq" id="WP_069994471.1">
    <property type="nucleotide sequence ID" value="NZ_FMPG01000002.1"/>
</dbReference>
<dbReference type="EMBL" id="FMPG01000002">
    <property type="protein sequence ID" value="SCS54076.1"/>
    <property type="molecule type" value="Genomic_DNA"/>
</dbReference>
<dbReference type="GO" id="GO:0015293">
    <property type="term" value="F:symporter activity"/>
    <property type="evidence" value="ECO:0007669"/>
    <property type="project" value="UniProtKB-KW"/>
</dbReference>
<feature type="transmembrane region" description="Helical" evidence="8">
    <location>
        <begin position="102"/>
        <end position="123"/>
    </location>
</feature>